<dbReference type="EMBL" id="JH711573">
    <property type="protein sequence ID" value="EIW87290.1"/>
    <property type="molecule type" value="Genomic_DNA"/>
</dbReference>
<organism evidence="1 2">
    <name type="scientific">Coniophora puteana (strain RWD-64-598)</name>
    <name type="common">Brown rot fungus</name>
    <dbReference type="NCBI Taxonomy" id="741705"/>
    <lineage>
        <taxon>Eukaryota</taxon>
        <taxon>Fungi</taxon>
        <taxon>Dikarya</taxon>
        <taxon>Basidiomycota</taxon>
        <taxon>Agaricomycotina</taxon>
        <taxon>Agaricomycetes</taxon>
        <taxon>Agaricomycetidae</taxon>
        <taxon>Boletales</taxon>
        <taxon>Coniophorineae</taxon>
        <taxon>Coniophoraceae</taxon>
        <taxon>Coniophora</taxon>
    </lineage>
</organism>
<dbReference type="Proteomes" id="UP000053558">
    <property type="component" value="Unassembled WGS sequence"/>
</dbReference>
<protein>
    <submittedName>
        <fullName evidence="1">Uncharacterized protein</fullName>
    </submittedName>
</protein>
<dbReference type="AlphaFoldDB" id="A0A5M3N762"/>
<gene>
    <name evidence="1" type="ORF">CONPUDRAFT_141467</name>
</gene>
<dbReference type="KEGG" id="cput:CONPUDRAFT_141467"/>
<evidence type="ECO:0000313" key="1">
    <source>
        <dbReference type="EMBL" id="EIW87290.1"/>
    </source>
</evidence>
<proteinExistence type="predicted"/>
<keyword evidence="2" id="KW-1185">Reference proteome</keyword>
<name>A0A5M3N762_CONPW</name>
<reference evidence="2" key="1">
    <citation type="journal article" date="2012" name="Science">
        <title>The Paleozoic origin of enzymatic lignin decomposition reconstructed from 31 fungal genomes.</title>
        <authorList>
            <person name="Floudas D."/>
            <person name="Binder M."/>
            <person name="Riley R."/>
            <person name="Barry K."/>
            <person name="Blanchette R.A."/>
            <person name="Henrissat B."/>
            <person name="Martinez A.T."/>
            <person name="Otillar R."/>
            <person name="Spatafora J.W."/>
            <person name="Yadav J.S."/>
            <person name="Aerts A."/>
            <person name="Benoit I."/>
            <person name="Boyd A."/>
            <person name="Carlson A."/>
            <person name="Copeland A."/>
            <person name="Coutinho P.M."/>
            <person name="de Vries R.P."/>
            <person name="Ferreira P."/>
            <person name="Findley K."/>
            <person name="Foster B."/>
            <person name="Gaskell J."/>
            <person name="Glotzer D."/>
            <person name="Gorecki P."/>
            <person name="Heitman J."/>
            <person name="Hesse C."/>
            <person name="Hori C."/>
            <person name="Igarashi K."/>
            <person name="Jurgens J.A."/>
            <person name="Kallen N."/>
            <person name="Kersten P."/>
            <person name="Kohler A."/>
            <person name="Kuees U."/>
            <person name="Kumar T.K.A."/>
            <person name="Kuo A."/>
            <person name="LaButti K."/>
            <person name="Larrondo L.F."/>
            <person name="Lindquist E."/>
            <person name="Ling A."/>
            <person name="Lombard V."/>
            <person name="Lucas S."/>
            <person name="Lundell T."/>
            <person name="Martin R."/>
            <person name="McLaughlin D.J."/>
            <person name="Morgenstern I."/>
            <person name="Morin E."/>
            <person name="Murat C."/>
            <person name="Nagy L.G."/>
            <person name="Nolan M."/>
            <person name="Ohm R.A."/>
            <person name="Patyshakuliyeva A."/>
            <person name="Rokas A."/>
            <person name="Ruiz-Duenas F.J."/>
            <person name="Sabat G."/>
            <person name="Salamov A."/>
            <person name="Samejima M."/>
            <person name="Schmutz J."/>
            <person name="Slot J.C."/>
            <person name="St John F."/>
            <person name="Stenlid J."/>
            <person name="Sun H."/>
            <person name="Sun S."/>
            <person name="Syed K."/>
            <person name="Tsang A."/>
            <person name="Wiebenga A."/>
            <person name="Young D."/>
            <person name="Pisabarro A."/>
            <person name="Eastwood D.C."/>
            <person name="Martin F."/>
            <person name="Cullen D."/>
            <person name="Grigoriev I.V."/>
            <person name="Hibbett D.S."/>
        </authorList>
    </citation>
    <scope>NUCLEOTIDE SEQUENCE [LARGE SCALE GENOMIC DNA]</scope>
    <source>
        <strain evidence="2">RWD-64-598 SS2</strain>
    </source>
</reference>
<comment type="caution">
    <text evidence="1">The sequence shown here is derived from an EMBL/GenBank/DDBJ whole genome shotgun (WGS) entry which is preliminary data.</text>
</comment>
<accession>A0A5M3N762</accession>
<dbReference type="GeneID" id="19201629"/>
<sequence>MEDLKSLRARLEDTQETLTQHLVGENVESDVNILSLSIENVLLALDFLRNTLATCTSADQREKLERSIQSLSWWHEGLNAYLQDTKCALIRLQKAEACRYLFLQEVYLRRMIRRDMESNYQWFKTMVQHALTVLLLEEPISDRRSTEMGSGALAALVSAAKPSLKQNFVSRSHRNIPWPPSLWRYTIGGEEKVTIVFVPDSDLSKKKARSKRRVVKMEVNRFAMRYGLMPELAPDNSSEKTLVNEVVNIFKRSSFSAKSSHRESLSAATEKVAPHSRPICEVNPLVWRYSVDGGTIALLYFWDESSRQQRVKADVGRLVQGVGKFITRFGLAREDIGVGDAFEQVLLDEAASVLTMPRQSIQASELQDTRVDLSKRKASIDDELDKIVNMVTRKEGNNGATAYRCWKRFVNVFER</sequence>
<evidence type="ECO:0000313" key="2">
    <source>
        <dbReference type="Proteomes" id="UP000053558"/>
    </source>
</evidence>
<dbReference type="RefSeq" id="XP_007763827.1">
    <property type="nucleotide sequence ID" value="XM_007765637.1"/>
</dbReference>